<reference evidence="1" key="1">
    <citation type="submission" date="2021-06" db="EMBL/GenBank/DDBJ databases">
        <authorList>
            <person name="Kallberg Y."/>
            <person name="Tangrot J."/>
            <person name="Rosling A."/>
        </authorList>
    </citation>
    <scope>NUCLEOTIDE SEQUENCE</scope>
    <source>
        <strain evidence="1">CL356</strain>
    </source>
</reference>
<organism evidence="1 2">
    <name type="scientific">Acaulospora colombiana</name>
    <dbReference type="NCBI Taxonomy" id="27376"/>
    <lineage>
        <taxon>Eukaryota</taxon>
        <taxon>Fungi</taxon>
        <taxon>Fungi incertae sedis</taxon>
        <taxon>Mucoromycota</taxon>
        <taxon>Glomeromycotina</taxon>
        <taxon>Glomeromycetes</taxon>
        <taxon>Diversisporales</taxon>
        <taxon>Acaulosporaceae</taxon>
        <taxon>Acaulospora</taxon>
    </lineage>
</organism>
<feature type="non-terminal residue" evidence="1">
    <location>
        <position position="358"/>
    </location>
</feature>
<dbReference type="EMBL" id="CAJVPT010017694">
    <property type="protein sequence ID" value="CAG8628289.1"/>
    <property type="molecule type" value="Genomic_DNA"/>
</dbReference>
<accession>A0ACA9N301</accession>
<gene>
    <name evidence="1" type="ORF">ACOLOM_LOCUS7552</name>
</gene>
<protein>
    <submittedName>
        <fullName evidence="1">1353_t:CDS:1</fullName>
    </submittedName>
</protein>
<dbReference type="Proteomes" id="UP000789525">
    <property type="component" value="Unassembled WGS sequence"/>
</dbReference>
<evidence type="ECO:0000313" key="2">
    <source>
        <dbReference type="Proteomes" id="UP000789525"/>
    </source>
</evidence>
<evidence type="ECO:0000313" key="1">
    <source>
        <dbReference type="EMBL" id="CAG8628289.1"/>
    </source>
</evidence>
<sequence>MLLQGASGTPVSRKRKGLDSSPFGDFSPMGFDDLEALNMLEAKFTQMRSPSSKKRRRTDSPVENVEARHPAAHALEKAMASNAFVSENKSKNATLLASSSKKETLLEDEFDEYDDEFGDDDLAAIDSKYDSWFHPAQEAAPTFVSFVRPSAGPSTSALKIIQPSVAAMKAAQKLMAEVDAEEEKEAAKNSSTKSLPPKATGPRVSLPAPKPMVTQRPSSSQPMVQTVPAPNRTIPVTPIAASLPKSDVASGSRTSKPDTPMIRPASTTFSEEKSRDMIEVPLLATVDSPTPKHLGMRSRPKGSTKAKFSTPWKQGVKPAPASSVLQLHNEQTRKPEKPPVKTLPLETTPKEIPRLPHS</sequence>
<comment type="caution">
    <text evidence="1">The sequence shown here is derived from an EMBL/GenBank/DDBJ whole genome shotgun (WGS) entry which is preliminary data.</text>
</comment>
<proteinExistence type="predicted"/>
<keyword evidence="2" id="KW-1185">Reference proteome</keyword>
<name>A0ACA9N301_9GLOM</name>